<evidence type="ECO:0000256" key="6">
    <source>
        <dbReference type="ARBA" id="ARBA00022989"/>
    </source>
</evidence>
<evidence type="ECO:0000256" key="4">
    <source>
        <dbReference type="ARBA" id="ARBA00022500"/>
    </source>
</evidence>
<gene>
    <name evidence="14" type="ORF">JCM9140_4232</name>
</gene>
<dbReference type="RefSeq" id="WP_034750170.1">
    <property type="nucleotide sequence ID" value="NZ_BAUT01000078.1"/>
</dbReference>
<dbReference type="OrthoDB" id="9760371at2"/>
<dbReference type="SUPFAM" id="SSF103190">
    <property type="entry name" value="Sensory domain-like"/>
    <property type="match status" value="1"/>
</dbReference>
<feature type="domain" description="Methyl-accepting transducer" evidence="12">
    <location>
        <begin position="376"/>
        <end position="633"/>
    </location>
</feature>
<dbReference type="SMART" id="SM00304">
    <property type="entry name" value="HAMP"/>
    <property type="match status" value="1"/>
</dbReference>
<dbReference type="InterPro" id="IPR029151">
    <property type="entry name" value="Sensor-like_sf"/>
</dbReference>
<keyword evidence="8 10" id="KW-0807">Transducer</keyword>
<keyword evidence="4" id="KW-0145">Chemotaxis</keyword>
<dbReference type="Gene3D" id="3.30.450.20">
    <property type="entry name" value="PAS domain"/>
    <property type="match status" value="2"/>
</dbReference>
<comment type="caution">
    <text evidence="14">The sequence shown here is derived from an EMBL/GenBank/DDBJ whole genome shotgun (WGS) entry which is preliminary data.</text>
</comment>
<dbReference type="PANTHER" id="PTHR32089">
    <property type="entry name" value="METHYL-ACCEPTING CHEMOTAXIS PROTEIN MCPB"/>
    <property type="match status" value="1"/>
</dbReference>
<organism evidence="14 15">
    <name type="scientific">Halalkalibacter wakoensis JCM 9140</name>
    <dbReference type="NCBI Taxonomy" id="1236970"/>
    <lineage>
        <taxon>Bacteria</taxon>
        <taxon>Bacillati</taxon>
        <taxon>Bacillota</taxon>
        <taxon>Bacilli</taxon>
        <taxon>Bacillales</taxon>
        <taxon>Bacillaceae</taxon>
        <taxon>Halalkalibacter</taxon>
    </lineage>
</organism>
<evidence type="ECO:0000256" key="10">
    <source>
        <dbReference type="PROSITE-ProRule" id="PRU00284"/>
    </source>
</evidence>
<evidence type="ECO:0000256" key="9">
    <source>
        <dbReference type="ARBA" id="ARBA00029447"/>
    </source>
</evidence>
<dbReference type="Gene3D" id="1.10.8.500">
    <property type="entry name" value="HAMP domain in histidine kinase"/>
    <property type="match status" value="1"/>
</dbReference>
<evidence type="ECO:0000256" key="2">
    <source>
        <dbReference type="ARBA" id="ARBA00022475"/>
    </source>
</evidence>
<feature type="domain" description="HAMP" evidence="13">
    <location>
        <begin position="305"/>
        <end position="357"/>
    </location>
</feature>
<dbReference type="SUPFAM" id="SSF58104">
    <property type="entry name" value="Methyl-accepting chemotaxis protein (MCP) signaling domain"/>
    <property type="match status" value="1"/>
</dbReference>
<keyword evidence="2" id="KW-1003">Cell membrane</keyword>
<proteinExistence type="inferred from homology"/>
<dbReference type="SMART" id="SM00283">
    <property type="entry name" value="MA"/>
    <property type="match status" value="1"/>
</dbReference>
<comment type="subcellular location">
    <subcellularLocation>
        <location evidence="1">Cell membrane</location>
        <topology evidence="1">Multi-pass membrane protein</topology>
    </subcellularLocation>
</comment>
<dbReference type="STRING" id="1236970.JCM9140_4232"/>
<keyword evidence="5 11" id="KW-0812">Transmembrane</keyword>
<keyword evidence="3" id="KW-0488">Methylation</keyword>
<dbReference type="GO" id="GO:0006935">
    <property type="term" value="P:chemotaxis"/>
    <property type="evidence" value="ECO:0007669"/>
    <property type="project" value="UniProtKB-KW"/>
</dbReference>
<dbReference type="Gene3D" id="1.10.287.950">
    <property type="entry name" value="Methyl-accepting chemotaxis protein"/>
    <property type="match status" value="1"/>
</dbReference>
<dbReference type="CDD" id="cd12912">
    <property type="entry name" value="PDC2_MCP_like"/>
    <property type="match status" value="1"/>
</dbReference>
<accession>W4Q9I2</accession>
<protein>
    <recommendedName>
        <fullName evidence="16">Methyl-accepting chemotaxis protein</fullName>
    </recommendedName>
</protein>
<evidence type="ECO:0000313" key="14">
    <source>
        <dbReference type="EMBL" id="GAE28044.1"/>
    </source>
</evidence>
<evidence type="ECO:0008006" key="16">
    <source>
        <dbReference type="Google" id="ProtNLM"/>
    </source>
</evidence>
<dbReference type="InterPro" id="IPR033479">
    <property type="entry name" value="dCache_1"/>
</dbReference>
<dbReference type="AlphaFoldDB" id="W4Q9I2"/>
<evidence type="ECO:0000313" key="15">
    <source>
        <dbReference type="Proteomes" id="UP000018890"/>
    </source>
</evidence>
<name>W4Q9I2_9BACI</name>
<dbReference type="GO" id="GO:0005886">
    <property type="term" value="C:plasma membrane"/>
    <property type="evidence" value="ECO:0007669"/>
    <property type="project" value="UniProtKB-SubCell"/>
</dbReference>
<dbReference type="InterPro" id="IPR003660">
    <property type="entry name" value="HAMP_dom"/>
</dbReference>
<dbReference type="CDD" id="cd06225">
    <property type="entry name" value="HAMP"/>
    <property type="match status" value="1"/>
</dbReference>
<keyword evidence="15" id="KW-1185">Reference proteome</keyword>
<dbReference type="Pfam" id="PF00672">
    <property type="entry name" value="HAMP"/>
    <property type="match status" value="1"/>
</dbReference>
<sequence>MKSIQTRLISLICLTLTITLIIVSSLTYWQVKQQVQSNVLLEGATSVHEKKNQIDLYLTNYSTSMQRYANDNGIAEFLLASDEEKEPLWQIINQDFNLFNDLNENIAVTYIGTNQGEFYTEPFIDVGSDYDPRVRPWYEQASANPGEVIWTEPYLDASSGEFTVTAAQAVVGPGNTVLGVVGLDLSLENLTSIVTSTTLNHDGYFFMFDQTGIALVHPTMTDDNSEDPIVSQMLSSDNTGHIDYTLNGSNQQLFFETVADTNWKVGAVFAEEKLLAQANELRNVILLTALIAILIAVVVSFLVSRRMTKPIVALRNQVSRVADGDLTVSISSASKDEIGQLTNDFNRMVLKMKDLVHSIQNSVDQVSRSTESLTAISEETIASSDEVAAAINEIANGSSKQAEEIDSTKLATIDLSKQIDHVNSFSTNLVTLSHQAKTENEKGSRTISTLRDQTKGFNGVIQGVEDVVQTLSSRVKEVGQVIDTINSISEQTNLLALNASIEAARAGDSGKGFAVVADEVRKLAEQTSQATNQVRQTIEGIETEADKVVHEMATTKTITENQNHAVQETETSFKEIEKVVEQIISSIDSIKTEVKNMTEYKDAVVSSIGDIARVSEQSAAASEEVAASSDEQRKALLTVSDSTELLNNATQQLTERMKQFKY</sequence>
<evidence type="ECO:0000256" key="8">
    <source>
        <dbReference type="ARBA" id="ARBA00023224"/>
    </source>
</evidence>
<evidence type="ECO:0000259" key="13">
    <source>
        <dbReference type="PROSITE" id="PS50885"/>
    </source>
</evidence>
<dbReference type="GO" id="GO:0007165">
    <property type="term" value="P:signal transduction"/>
    <property type="evidence" value="ECO:0007669"/>
    <property type="project" value="UniProtKB-KW"/>
</dbReference>
<dbReference type="PANTHER" id="PTHR32089:SF114">
    <property type="entry name" value="METHYL-ACCEPTING CHEMOTAXIS PROTEIN MCPB"/>
    <property type="match status" value="1"/>
</dbReference>
<dbReference type="EMBL" id="BAUT01000078">
    <property type="protein sequence ID" value="GAE28044.1"/>
    <property type="molecule type" value="Genomic_DNA"/>
</dbReference>
<dbReference type="Pfam" id="PF02743">
    <property type="entry name" value="dCache_1"/>
    <property type="match status" value="1"/>
</dbReference>
<evidence type="ECO:0000259" key="12">
    <source>
        <dbReference type="PROSITE" id="PS50111"/>
    </source>
</evidence>
<evidence type="ECO:0000256" key="5">
    <source>
        <dbReference type="ARBA" id="ARBA00022692"/>
    </source>
</evidence>
<dbReference type="CDD" id="cd11386">
    <property type="entry name" value="MCP_signal"/>
    <property type="match status" value="1"/>
</dbReference>
<dbReference type="PROSITE" id="PS50111">
    <property type="entry name" value="CHEMOTAXIS_TRANSDUC_2"/>
    <property type="match status" value="1"/>
</dbReference>
<evidence type="ECO:0000256" key="7">
    <source>
        <dbReference type="ARBA" id="ARBA00023136"/>
    </source>
</evidence>
<comment type="similarity">
    <text evidence="9">Belongs to the methyl-accepting chemotaxis (MCP) protein family.</text>
</comment>
<dbReference type="PROSITE" id="PS50885">
    <property type="entry name" value="HAMP"/>
    <property type="match status" value="1"/>
</dbReference>
<evidence type="ECO:0000256" key="1">
    <source>
        <dbReference type="ARBA" id="ARBA00004651"/>
    </source>
</evidence>
<dbReference type="Pfam" id="PF00015">
    <property type="entry name" value="MCPsignal"/>
    <property type="match status" value="1"/>
</dbReference>
<dbReference type="InterPro" id="IPR004089">
    <property type="entry name" value="MCPsignal_dom"/>
</dbReference>
<evidence type="ECO:0000256" key="3">
    <source>
        <dbReference type="ARBA" id="ARBA00022481"/>
    </source>
</evidence>
<dbReference type="CDD" id="cd18773">
    <property type="entry name" value="PDC1_HK_sensor"/>
    <property type="match status" value="1"/>
</dbReference>
<reference evidence="14" key="1">
    <citation type="journal article" date="2014" name="Genome Announc.">
        <title>Draft Genome Sequences of Three Alkaliphilic Bacillus Strains, Bacillus wakoensis JCM 9140T, Bacillus akibai JCM 9157T, and Bacillus hemicellulosilyticus JCM 9152T.</title>
        <authorList>
            <person name="Yuki M."/>
            <person name="Oshima K."/>
            <person name="Suda W."/>
            <person name="Oshida Y."/>
            <person name="Kitamura K."/>
            <person name="Iida T."/>
            <person name="Hattori M."/>
            <person name="Ohkuma M."/>
        </authorList>
    </citation>
    <scope>NUCLEOTIDE SEQUENCE [LARGE SCALE GENOMIC DNA]</scope>
    <source>
        <strain evidence="14">JCM 9140</strain>
    </source>
</reference>
<evidence type="ECO:0000256" key="11">
    <source>
        <dbReference type="SAM" id="Phobius"/>
    </source>
</evidence>
<dbReference type="Proteomes" id="UP000018890">
    <property type="component" value="Unassembled WGS sequence"/>
</dbReference>
<keyword evidence="7 11" id="KW-0472">Membrane</keyword>
<feature type="transmembrane region" description="Helical" evidence="11">
    <location>
        <begin position="284"/>
        <end position="303"/>
    </location>
</feature>
<keyword evidence="6 11" id="KW-1133">Transmembrane helix</keyword>